<dbReference type="InterPro" id="IPR038418">
    <property type="entry name" value="6-PTP_synth/QueD_sf"/>
</dbReference>
<keyword evidence="8" id="KW-0783">Tetrahydrobiopterin biosynthesis</keyword>
<dbReference type="SUPFAM" id="SSF55620">
    <property type="entry name" value="Tetrahydrobiopterin biosynthesis enzymes-like"/>
    <property type="match status" value="1"/>
</dbReference>
<organism evidence="10 11">
    <name type="scientific">Desmophyllum pertusum</name>
    <dbReference type="NCBI Taxonomy" id="174260"/>
    <lineage>
        <taxon>Eukaryota</taxon>
        <taxon>Metazoa</taxon>
        <taxon>Cnidaria</taxon>
        <taxon>Anthozoa</taxon>
        <taxon>Hexacorallia</taxon>
        <taxon>Scleractinia</taxon>
        <taxon>Caryophylliina</taxon>
        <taxon>Caryophylliidae</taxon>
        <taxon>Desmophyllum</taxon>
    </lineage>
</organism>
<gene>
    <name evidence="10" type="ORF">OS493_024447</name>
</gene>
<keyword evidence="9" id="KW-0456">Lyase</keyword>
<dbReference type="AlphaFoldDB" id="A0A9W9YA65"/>
<keyword evidence="6" id="KW-0479">Metal-binding</keyword>
<evidence type="ECO:0000313" key="10">
    <source>
        <dbReference type="EMBL" id="KAJ7328531.1"/>
    </source>
</evidence>
<evidence type="ECO:0000313" key="11">
    <source>
        <dbReference type="Proteomes" id="UP001163046"/>
    </source>
</evidence>
<evidence type="ECO:0000256" key="3">
    <source>
        <dbReference type="ARBA" id="ARBA00009164"/>
    </source>
</evidence>
<name>A0A9W9YA65_9CNID</name>
<reference evidence="10" key="1">
    <citation type="submission" date="2023-01" db="EMBL/GenBank/DDBJ databases">
        <title>Genome assembly of the deep-sea coral Lophelia pertusa.</title>
        <authorList>
            <person name="Herrera S."/>
            <person name="Cordes E."/>
        </authorList>
    </citation>
    <scope>NUCLEOTIDE SEQUENCE</scope>
    <source>
        <strain evidence="10">USNM1676648</strain>
        <tissue evidence="10">Polyp</tissue>
    </source>
</reference>
<dbReference type="OrthoDB" id="14045at2759"/>
<evidence type="ECO:0000256" key="6">
    <source>
        <dbReference type="ARBA" id="ARBA00022723"/>
    </source>
</evidence>
<dbReference type="InterPro" id="IPR022469">
    <property type="entry name" value="PTPS_His_AS"/>
</dbReference>
<dbReference type="CDD" id="cd00470">
    <property type="entry name" value="PTPS"/>
    <property type="match status" value="1"/>
</dbReference>
<dbReference type="PANTHER" id="PTHR12589">
    <property type="entry name" value="PYRUVOYL TETRAHYDROBIOPTERIN SYNTHASE"/>
    <property type="match status" value="1"/>
</dbReference>
<evidence type="ECO:0000256" key="1">
    <source>
        <dbReference type="ARBA" id="ARBA00001947"/>
    </source>
</evidence>
<dbReference type="EC" id="4.2.3.12" evidence="4"/>
<evidence type="ECO:0000256" key="5">
    <source>
        <dbReference type="ARBA" id="ARBA00015587"/>
    </source>
</evidence>
<protein>
    <recommendedName>
        <fullName evidence="5">6-pyruvoyl tetrahydrobiopterin synthase</fullName>
        <ecNumber evidence="4">4.2.3.12</ecNumber>
    </recommendedName>
</protein>
<dbReference type="GO" id="GO:0005739">
    <property type="term" value="C:mitochondrion"/>
    <property type="evidence" value="ECO:0007669"/>
    <property type="project" value="TreeGrafter"/>
</dbReference>
<dbReference type="GO" id="GO:0003874">
    <property type="term" value="F:6-pyruvoyltetrahydropterin synthase activity"/>
    <property type="evidence" value="ECO:0007669"/>
    <property type="project" value="UniProtKB-EC"/>
</dbReference>
<comment type="cofactor">
    <cofactor evidence="1">
        <name>Zn(2+)</name>
        <dbReference type="ChEBI" id="CHEBI:29105"/>
    </cofactor>
</comment>
<sequence>MAQNNHSSGEKAKNTLPIVYITRKESFCASHRLHNPKLSDEENRSIFGKCNNKNGHGHNYTIKVTVCGPVDPITGMVMNLTDLKKHMHSVLDPLDHKNLDLDIAYFTDVCSTAENIAVYIWNSLWKLLPEGLLYEVKVNETGNNSARYRGEPRN</sequence>
<evidence type="ECO:0000256" key="4">
    <source>
        <dbReference type="ARBA" id="ARBA00013100"/>
    </source>
</evidence>
<dbReference type="GO" id="GO:0006729">
    <property type="term" value="P:tetrahydrobiopterin biosynthetic process"/>
    <property type="evidence" value="ECO:0007669"/>
    <property type="project" value="UniProtKB-KW"/>
</dbReference>
<evidence type="ECO:0000256" key="2">
    <source>
        <dbReference type="ARBA" id="ARBA00005126"/>
    </source>
</evidence>
<proteinExistence type="inferred from homology"/>
<dbReference type="PROSITE" id="PS00988">
    <property type="entry name" value="PTPS_2"/>
    <property type="match status" value="1"/>
</dbReference>
<comment type="pathway">
    <text evidence="2">Cofactor biosynthesis; tetrahydrobiopterin biosynthesis; tetrahydrobiopterin from 7,8-dihydroneopterin triphosphate: step 1/3.</text>
</comment>
<dbReference type="FunFam" id="3.30.479.10:FF:000003">
    <property type="entry name" value="6-pyruvoyl tetrahydrobiopterin synthase"/>
    <property type="match status" value="1"/>
</dbReference>
<dbReference type="Gene3D" id="3.30.479.10">
    <property type="entry name" value="6-pyruvoyl tetrahydropterin synthase/QueD"/>
    <property type="match status" value="1"/>
</dbReference>
<dbReference type="Proteomes" id="UP001163046">
    <property type="component" value="Unassembled WGS sequence"/>
</dbReference>
<dbReference type="PROSITE" id="PS00987">
    <property type="entry name" value="PTPS_1"/>
    <property type="match status" value="1"/>
</dbReference>
<evidence type="ECO:0000256" key="9">
    <source>
        <dbReference type="ARBA" id="ARBA00023239"/>
    </source>
</evidence>
<dbReference type="EMBL" id="MU827796">
    <property type="protein sequence ID" value="KAJ7328531.1"/>
    <property type="molecule type" value="Genomic_DNA"/>
</dbReference>
<dbReference type="InterPro" id="IPR007115">
    <property type="entry name" value="6-PTP_synth/QueD"/>
</dbReference>
<evidence type="ECO:0000256" key="7">
    <source>
        <dbReference type="ARBA" id="ARBA00022833"/>
    </source>
</evidence>
<accession>A0A9W9YA65</accession>
<comment type="caution">
    <text evidence="10">The sequence shown here is derived from an EMBL/GenBank/DDBJ whole genome shotgun (WGS) entry which is preliminary data.</text>
</comment>
<dbReference type="GO" id="GO:0046872">
    <property type="term" value="F:metal ion binding"/>
    <property type="evidence" value="ECO:0007669"/>
    <property type="project" value="UniProtKB-KW"/>
</dbReference>
<evidence type="ECO:0000256" key="8">
    <source>
        <dbReference type="ARBA" id="ARBA00023007"/>
    </source>
</evidence>
<keyword evidence="11" id="KW-1185">Reference proteome</keyword>
<keyword evidence="7" id="KW-0862">Zinc</keyword>
<dbReference type="PANTHER" id="PTHR12589:SF7">
    <property type="entry name" value="6-PYRUVOYL TETRAHYDROBIOPTERIN SYNTHASE"/>
    <property type="match status" value="1"/>
</dbReference>
<comment type="similarity">
    <text evidence="3">Belongs to the PTPS family.</text>
</comment>
<dbReference type="InterPro" id="IPR022470">
    <property type="entry name" value="PTPS_Cys_AS"/>
</dbReference>
<dbReference type="Pfam" id="PF01242">
    <property type="entry name" value="PTPS"/>
    <property type="match status" value="1"/>
</dbReference>